<feature type="region of interest" description="Disordered" evidence="1">
    <location>
        <begin position="130"/>
        <end position="160"/>
    </location>
</feature>
<evidence type="ECO:0000313" key="2">
    <source>
        <dbReference type="EMBL" id="KAJ4950708.1"/>
    </source>
</evidence>
<dbReference type="PANTHER" id="PTHR35122:SF2">
    <property type="entry name" value="OS04G0598000 PROTEIN"/>
    <property type="match status" value="1"/>
</dbReference>
<proteinExistence type="predicted"/>
<dbReference type="EMBL" id="JAMYWD010000012">
    <property type="protein sequence ID" value="KAJ4950708.1"/>
    <property type="molecule type" value="Genomic_DNA"/>
</dbReference>
<protein>
    <submittedName>
        <fullName evidence="2">Uncharacterized protein</fullName>
    </submittedName>
</protein>
<dbReference type="InterPro" id="IPR039291">
    <property type="entry name" value="At5g17165-like"/>
</dbReference>
<gene>
    <name evidence="2" type="ORF">NE237_027540</name>
</gene>
<keyword evidence="3" id="KW-1185">Reference proteome</keyword>
<dbReference type="OrthoDB" id="606645at2759"/>
<name>A0A9Q0GQC5_9MAGN</name>
<dbReference type="AlphaFoldDB" id="A0A9Q0GQC5"/>
<evidence type="ECO:0000256" key="1">
    <source>
        <dbReference type="SAM" id="MobiDB-lite"/>
    </source>
</evidence>
<dbReference type="Proteomes" id="UP001141806">
    <property type="component" value="Unassembled WGS sequence"/>
</dbReference>
<sequence length="160" mass="17852">MVSSDQLMRRPFLIVRYQSRASLKILELQSQLLANSQSRGIVNLGKRFVNQISTGRVADTARVSSVQASSLRRGVHVSAYDREFDDQVRPSVVPDYVIEHGSDKYWGPHPQTGVFGPSTEHIRATGKLGFHSPPANGGTSVLEQKAWFRPQEDIEKPQPL</sequence>
<dbReference type="Pfam" id="PF22272">
    <property type="entry name" value="LEA_3b"/>
    <property type="match status" value="1"/>
</dbReference>
<feature type="compositionally biased region" description="Basic and acidic residues" evidence="1">
    <location>
        <begin position="150"/>
        <end position="160"/>
    </location>
</feature>
<comment type="caution">
    <text evidence="2">The sequence shown here is derived from an EMBL/GenBank/DDBJ whole genome shotgun (WGS) entry which is preliminary data.</text>
</comment>
<dbReference type="PANTHER" id="PTHR35122">
    <property type="entry name" value="OSJNBA0093F12.14 PROTEIN"/>
    <property type="match status" value="1"/>
</dbReference>
<organism evidence="2 3">
    <name type="scientific">Protea cynaroides</name>
    <dbReference type="NCBI Taxonomy" id="273540"/>
    <lineage>
        <taxon>Eukaryota</taxon>
        <taxon>Viridiplantae</taxon>
        <taxon>Streptophyta</taxon>
        <taxon>Embryophyta</taxon>
        <taxon>Tracheophyta</taxon>
        <taxon>Spermatophyta</taxon>
        <taxon>Magnoliopsida</taxon>
        <taxon>Proteales</taxon>
        <taxon>Proteaceae</taxon>
        <taxon>Protea</taxon>
    </lineage>
</organism>
<accession>A0A9Q0GQC5</accession>
<evidence type="ECO:0000313" key="3">
    <source>
        <dbReference type="Proteomes" id="UP001141806"/>
    </source>
</evidence>
<reference evidence="2" key="1">
    <citation type="journal article" date="2023" name="Plant J.">
        <title>The genome of the king protea, Protea cynaroides.</title>
        <authorList>
            <person name="Chang J."/>
            <person name="Duong T.A."/>
            <person name="Schoeman C."/>
            <person name="Ma X."/>
            <person name="Roodt D."/>
            <person name="Barker N."/>
            <person name="Li Z."/>
            <person name="Van de Peer Y."/>
            <person name="Mizrachi E."/>
        </authorList>
    </citation>
    <scope>NUCLEOTIDE SEQUENCE</scope>
    <source>
        <tissue evidence="2">Young leaves</tissue>
    </source>
</reference>